<dbReference type="RefSeq" id="WP_097207417.1">
    <property type="nucleotide sequence ID" value="NZ_JACHXB010000006.1"/>
</dbReference>
<dbReference type="EMBL" id="OBDO01000007">
    <property type="protein sequence ID" value="SNX97439.1"/>
    <property type="molecule type" value="Genomic_DNA"/>
</dbReference>
<evidence type="ECO:0000313" key="7">
    <source>
        <dbReference type="EMBL" id="SNX97439.1"/>
    </source>
</evidence>
<evidence type="ECO:0000256" key="4">
    <source>
        <dbReference type="ARBA" id="ARBA00023098"/>
    </source>
</evidence>
<dbReference type="AlphaFoldDB" id="A0A285EEA3"/>
<dbReference type="Proteomes" id="UP000219514">
    <property type="component" value="Unassembled WGS sequence"/>
</dbReference>
<dbReference type="InterPro" id="IPR015679">
    <property type="entry name" value="PLipase_D_fam"/>
</dbReference>
<evidence type="ECO:0000313" key="8">
    <source>
        <dbReference type="Proteomes" id="UP000219514"/>
    </source>
</evidence>
<dbReference type="CDD" id="cd09143">
    <property type="entry name" value="PLDc_vPLD1_2_like_bac_2"/>
    <property type="match status" value="1"/>
</dbReference>
<organism evidence="7 8">
    <name type="scientific">Geodermatophilus sabuli</name>
    <dbReference type="NCBI Taxonomy" id="1564158"/>
    <lineage>
        <taxon>Bacteria</taxon>
        <taxon>Bacillati</taxon>
        <taxon>Actinomycetota</taxon>
        <taxon>Actinomycetes</taxon>
        <taxon>Geodermatophilales</taxon>
        <taxon>Geodermatophilaceae</taxon>
        <taxon>Geodermatophilus</taxon>
    </lineage>
</organism>
<dbReference type="CDD" id="cd09140">
    <property type="entry name" value="PLDc_vPLD1_2_like_bac_1"/>
    <property type="match status" value="1"/>
</dbReference>
<dbReference type="SUPFAM" id="SSF56024">
    <property type="entry name" value="Phospholipase D/nuclease"/>
    <property type="match status" value="2"/>
</dbReference>
<dbReference type="Gene3D" id="3.30.870.10">
    <property type="entry name" value="Endonuclease Chain A"/>
    <property type="match status" value="2"/>
</dbReference>
<evidence type="ECO:0000256" key="5">
    <source>
        <dbReference type="SAM" id="MobiDB-lite"/>
    </source>
</evidence>
<feature type="domain" description="PLD phosphodiesterase" evidence="6">
    <location>
        <begin position="137"/>
        <end position="164"/>
    </location>
</feature>
<dbReference type="OrthoDB" id="8828485at2"/>
<comment type="catalytic activity">
    <reaction evidence="1">
        <text>a 1,2-diacyl-sn-glycero-3-phosphocholine + H2O = a 1,2-diacyl-sn-glycero-3-phosphate + choline + H(+)</text>
        <dbReference type="Rhea" id="RHEA:14445"/>
        <dbReference type="ChEBI" id="CHEBI:15354"/>
        <dbReference type="ChEBI" id="CHEBI:15377"/>
        <dbReference type="ChEBI" id="CHEBI:15378"/>
        <dbReference type="ChEBI" id="CHEBI:57643"/>
        <dbReference type="ChEBI" id="CHEBI:58608"/>
        <dbReference type="EC" id="3.1.4.4"/>
    </reaction>
</comment>
<gene>
    <name evidence="7" type="ORF">SAMN06893097_10780</name>
</gene>
<dbReference type="Pfam" id="PF13091">
    <property type="entry name" value="PLDc_2"/>
    <property type="match status" value="1"/>
</dbReference>
<dbReference type="PROSITE" id="PS50035">
    <property type="entry name" value="PLD"/>
    <property type="match status" value="2"/>
</dbReference>
<dbReference type="PANTHER" id="PTHR18896">
    <property type="entry name" value="PHOSPHOLIPASE D"/>
    <property type="match status" value="1"/>
</dbReference>
<dbReference type="PANTHER" id="PTHR18896:SF76">
    <property type="entry name" value="PHOSPHOLIPASE"/>
    <property type="match status" value="1"/>
</dbReference>
<dbReference type="InterPro" id="IPR025202">
    <property type="entry name" value="PLD-like_dom"/>
</dbReference>
<proteinExistence type="predicted"/>
<dbReference type="SMART" id="SM00155">
    <property type="entry name" value="PLDc"/>
    <property type="match status" value="2"/>
</dbReference>
<dbReference type="GO" id="GO:0009395">
    <property type="term" value="P:phospholipid catabolic process"/>
    <property type="evidence" value="ECO:0007669"/>
    <property type="project" value="TreeGrafter"/>
</dbReference>
<evidence type="ECO:0000256" key="3">
    <source>
        <dbReference type="ARBA" id="ARBA00022801"/>
    </source>
</evidence>
<evidence type="ECO:0000256" key="1">
    <source>
        <dbReference type="ARBA" id="ARBA00000798"/>
    </source>
</evidence>
<keyword evidence="8" id="KW-1185">Reference proteome</keyword>
<evidence type="ECO:0000256" key="2">
    <source>
        <dbReference type="ARBA" id="ARBA00022737"/>
    </source>
</evidence>
<sequence>MQDEESGPVLAEELLVPGETCWRVERADRYAVFVDAADYFAALKGAVLRAERRVLFIGWDFDPRIRLDPRRTGRRSRDRLDQVLADAVRGNPELEIGVLQWDLGMFVALARGLAPIVLLNRRTPDRLTMTVDTHHPVGGAHHQKIVVIDDCLAFAGGIDVTADRWDTPEHRDRHRHRRRPRTHQDRGPWHDVTSLVSGPAAQAIGDLARERWESGTGRALEPVTDAQLCWPPEVEPFLTDVDIAISRTRPEHGGKSLVHEIELLWLAAVAAARRTVYIESQYFANRRIAEAIADRLREDDGPEVVVVNPQSAWGWLETKAMDTARAKLLALVQDADVHGRFRIYFPVTAGRRPIYVHAKVLVVDDRLLRIGSANLNNRSMGLDTECDLSIEAPAGDPRREELAAAVTSLRDRLLGEHLDVPPEAVAAEVARCGGSLLQAVERLRRPQGRSLAPVVPPELSPLDRVLADTELLDAERTPNRWRRVRRSARATRRR</sequence>
<keyword evidence="4" id="KW-0443">Lipid metabolism</keyword>
<evidence type="ECO:0000259" key="6">
    <source>
        <dbReference type="PROSITE" id="PS50035"/>
    </source>
</evidence>
<reference evidence="7 8" key="1">
    <citation type="submission" date="2017-09" db="EMBL/GenBank/DDBJ databases">
        <authorList>
            <person name="Ehlers B."/>
            <person name="Leendertz F.H."/>
        </authorList>
    </citation>
    <scope>NUCLEOTIDE SEQUENCE [LARGE SCALE GENOMIC DNA]</scope>
    <source>
        <strain evidence="7 8">DSM 46844</strain>
    </source>
</reference>
<dbReference type="InterPro" id="IPR001736">
    <property type="entry name" value="PLipase_D/transphosphatidylase"/>
</dbReference>
<name>A0A285EEA3_9ACTN</name>
<feature type="compositionally biased region" description="Basic residues" evidence="5">
    <location>
        <begin position="172"/>
        <end position="181"/>
    </location>
</feature>
<feature type="domain" description="PLD phosphodiesterase" evidence="6">
    <location>
        <begin position="352"/>
        <end position="379"/>
    </location>
</feature>
<accession>A0A285EEA3</accession>
<dbReference type="GO" id="GO:0004630">
    <property type="term" value="F:phospholipase D activity"/>
    <property type="evidence" value="ECO:0007669"/>
    <property type="project" value="UniProtKB-EC"/>
</dbReference>
<keyword evidence="3" id="KW-0378">Hydrolase</keyword>
<protein>
    <submittedName>
        <fullName evidence="7">Phosphatidylserine/phosphatidylglycerophosphate/cardiolipin synthase</fullName>
    </submittedName>
</protein>
<feature type="region of interest" description="Disordered" evidence="5">
    <location>
        <begin position="168"/>
        <end position="192"/>
    </location>
</feature>
<keyword evidence="2" id="KW-0677">Repeat</keyword>